<keyword evidence="1 2" id="KW-0808">Transferase</keyword>
<gene>
    <name evidence="2" type="ORF">P5G62_011750</name>
</gene>
<comment type="caution">
    <text evidence="2">The sequence shown here is derived from an EMBL/GenBank/DDBJ whole genome shotgun (WGS) entry which is preliminary data.</text>
</comment>
<evidence type="ECO:0000313" key="3">
    <source>
        <dbReference type="Proteomes" id="UP001241748"/>
    </source>
</evidence>
<proteinExistence type="predicted"/>
<dbReference type="PANTHER" id="PTHR12788:SF10">
    <property type="entry name" value="PROTEIN-TYROSINE SULFOTRANSFERASE"/>
    <property type="match status" value="1"/>
</dbReference>
<name>A0ABV4YSD9_9BACI</name>
<dbReference type="RefSeq" id="WP_306074134.1">
    <property type="nucleotide sequence ID" value="NZ_JAROBZ020000001.1"/>
</dbReference>
<dbReference type="EC" id="2.8.2.-" evidence="2"/>
<dbReference type="GO" id="GO:0016740">
    <property type="term" value="F:transferase activity"/>
    <property type="evidence" value="ECO:0007669"/>
    <property type="project" value="UniProtKB-KW"/>
</dbReference>
<dbReference type="Proteomes" id="UP001241748">
    <property type="component" value="Unassembled WGS sequence"/>
</dbReference>
<accession>A0ABV4YSD9</accession>
<keyword evidence="3" id="KW-1185">Reference proteome</keyword>
<dbReference type="Gene3D" id="3.40.50.300">
    <property type="entry name" value="P-loop containing nucleotide triphosphate hydrolases"/>
    <property type="match status" value="1"/>
</dbReference>
<dbReference type="InterPro" id="IPR026634">
    <property type="entry name" value="TPST-like"/>
</dbReference>
<dbReference type="SUPFAM" id="SSF52540">
    <property type="entry name" value="P-loop containing nucleoside triphosphate hydrolases"/>
    <property type="match status" value="1"/>
</dbReference>
<evidence type="ECO:0000313" key="2">
    <source>
        <dbReference type="EMBL" id="MFB3167779.1"/>
    </source>
</evidence>
<reference evidence="2 3" key="1">
    <citation type="submission" date="2024-05" db="EMBL/GenBank/DDBJ databases">
        <authorList>
            <person name="Venkateswaran K."/>
        </authorList>
    </citation>
    <scope>NUCLEOTIDE SEQUENCE [LARGE SCALE GENOMIC DNA]</scope>
    <source>
        <strain evidence="2 3">179-C4-2-HS</strain>
    </source>
</reference>
<evidence type="ECO:0000256" key="1">
    <source>
        <dbReference type="ARBA" id="ARBA00022679"/>
    </source>
</evidence>
<dbReference type="Pfam" id="PF13469">
    <property type="entry name" value="Sulfotransfer_3"/>
    <property type="match status" value="1"/>
</dbReference>
<sequence>MNSIIKKPIFLVGCMRSGTTILADLLGSHPNIIHCPFELRSVWSKAGNVPMASPKTHDLKCPCLKENDVQPGQAERLSRAFITEMKKNRGSKNVKHACLLNKNPHLANKLPLVNVLFPDSRFIWIYRDLPSVTSSLKKILNRKVIHYWPEQEDLETVRCWECFFNINSIPPQVDRKRCFPGGDIKYLMEYWFETNKAISDFSQTISSDRIFLIKEEQLIAEPENVLADCQSFLGIPINLPKMMINKIDRNRNELWSNSLPKVEIQSMLNFVQEQGDSLNKIFPEGKLFERYNAMILSKLFSERAEEIKTNS</sequence>
<dbReference type="InterPro" id="IPR027417">
    <property type="entry name" value="P-loop_NTPase"/>
</dbReference>
<dbReference type="PANTHER" id="PTHR12788">
    <property type="entry name" value="PROTEIN-TYROSINE SULFOTRANSFERASE 2"/>
    <property type="match status" value="1"/>
</dbReference>
<organism evidence="2 3">
    <name type="scientific">Neobacillus driksii</name>
    <dbReference type="NCBI Taxonomy" id="3035913"/>
    <lineage>
        <taxon>Bacteria</taxon>
        <taxon>Bacillati</taxon>
        <taxon>Bacillota</taxon>
        <taxon>Bacilli</taxon>
        <taxon>Bacillales</taxon>
        <taxon>Bacillaceae</taxon>
        <taxon>Neobacillus</taxon>
    </lineage>
</organism>
<protein>
    <submittedName>
        <fullName evidence="2">Sulfotransferase</fullName>
        <ecNumber evidence="2">2.8.2.-</ecNumber>
    </submittedName>
</protein>
<dbReference type="EMBL" id="JAROBZ020000001">
    <property type="protein sequence ID" value="MFB3167779.1"/>
    <property type="molecule type" value="Genomic_DNA"/>
</dbReference>